<evidence type="ECO:0000313" key="2">
    <source>
        <dbReference type="Proteomes" id="UP000236291"/>
    </source>
</evidence>
<gene>
    <name evidence="1" type="ORF">L195_g013910</name>
</gene>
<name>A0A2K3PPF0_TRIPR</name>
<accession>A0A2K3PPF0</accession>
<proteinExistence type="predicted"/>
<dbReference type="Proteomes" id="UP000236291">
    <property type="component" value="Unassembled WGS sequence"/>
</dbReference>
<sequence length="41" mass="4483">MLVMSCALEVVIMAEMKSSAAVKATIVDGRMKVHCGREEEE</sequence>
<evidence type="ECO:0000313" key="1">
    <source>
        <dbReference type="EMBL" id="PNY17172.1"/>
    </source>
</evidence>
<reference evidence="1 2" key="1">
    <citation type="journal article" date="2014" name="Am. J. Bot.">
        <title>Genome assembly and annotation for red clover (Trifolium pratense; Fabaceae).</title>
        <authorList>
            <person name="Istvanek J."/>
            <person name="Jaros M."/>
            <person name="Krenek A."/>
            <person name="Repkova J."/>
        </authorList>
    </citation>
    <scope>NUCLEOTIDE SEQUENCE [LARGE SCALE GENOMIC DNA]</scope>
    <source>
        <strain evidence="2">cv. Tatra</strain>
        <tissue evidence="1">Young leaves</tissue>
    </source>
</reference>
<dbReference type="EMBL" id="ASHM01009144">
    <property type="protein sequence ID" value="PNY17172.1"/>
    <property type="molecule type" value="Genomic_DNA"/>
</dbReference>
<comment type="caution">
    <text evidence="1">The sequence shown here is derived from an EMBL/GenBank/DDBJ whole genome shotgun (WGS) entry which is preliminary data.</text>
</comment>
<reference evidence="1 2" key="2">
    <citation type="journal article" date="2017" name="Front. Plant Sci.">
        <title>Gene Classification and Mining of Molecular Markers Useful in Red Clover (Trifolium pratense) Breeding.</title>
        <authorList>
            <person name="Istvanek J."/>
            <person name="Dluhosova J."/>
            <person name="Dluhos P."/>
            <person name="Patkova L."/>
            <person name="Nedelnik J."/>
            <person name="Repkova J."/>
        </authorList>
    </citation>
    <scope>NUCLEOTIDE SEQUENCE [LARGE SCALE GENOMIC DNA]</scope>
    <source>
        <strain evidence="2">cv. Tatra</strain>
        <tissue evidence="1">Young leaves</tissue>
    </source>
</reference>
<dbReference type="AlphaFoldDB" id="A0A2K3PPF0"/>
<protein>
    <submittedName>
        <fullName evidence="1">Uncharacterized protein</fullName>
    </submittedName>
</protein>
<organism evidence="1 2">
    <name type="scientific">Trifolium pratense</name>
    <name type="common">Red clover</name>
    <dbReference type="NCBI Taxonomy" id="57577"/>
    <lineage>
        <taxon>Eukaryota</taxon>
        <taxon>Viridiplantae</taxon>
        <taxon>Streptophyta</taxon>
        <taxon>Embryophyta</taxon>
        <taxon>Tracheophyta</taxon>
        <taxon>Spermatophyta</taxon>
        <taxon>Magnoliopsida</taxon>
        <taxon>eudicotyledons</taxon>
        <taxon>Gunneridae</taxon>
        <taxon>Pentapetalae</taxon>
        <taxon>rosids</taxon>
        <taxon>fabids</taxon>
        <taxon>Fabales</taxon>
        <taxon>Fabaceae</taxon>
        <taxon>Papilionoideae</taxon>
        <taxon>50 kb inversion clade</taxon>
        <taxon>NPAAA clade</taxon>
        <taxon>Hologalegina</taxon>
        <taxon>IRL clade</taxon>
        <taxon>Trifolieae</taxon>
        <taxon>Trifolium</taxon>
    </lineage>
</organism>